<dbReference type="Pfam" id="PF01628">
    <property type="entry name" value="HrcA"/>
    <property type="match status" value="1"/>
</dbReference>
<organism evidence="7 8">
    <name type="scientific">candidate division WWE3 bacterium RIFOXYA2_FULL_46_9</name>
    <dbReference type="NCBI Taxonomy" id="1802636"/>
    <lineage>
        <taxon>Bacteria</taxon>
        <taxon>Katanobacteria</taxon>
    </lineage>
</organism>
<keyword evidence="1 5" id="KW-0678">Repressor</keyword>
<protein>
    <recommendedName>
        <fullName evidence="5">Heat-inducible transcription repressor HrcA</fullName>
    </recommendedName>
</protein>
<dbReference type="PANTHER" id="PTHR34824">
    <property type="entry name" value="HEAT-INDUCIBLE TRANSCRIPTION REPRESSOR HRCA"/>
    <property type="match status" value="1"/>
</dbReference>
<accession>A0A1F4W105</accession>
<evidence type="ECO:0000256" key="3">
    <source>
        <dbReference type="ARBA" id="ARBA00023016"/>
    </source>
</evidence>
<evidence type="ECO:0000313" key="7">
    <source>
        <dbReference type="EMBL" id="OGC63081.1"/>
    </source>
</evidence>
<dbReference type="Gene3D" id="3.30.450.40">
    <property type="match status" value="1"/>
</dbReference>
<dbReference type="InterPro" id="IPR029016">
    <property type="entry name" value="GAF-like_dom_sf"/>
</dbReference>
<dbReference type="SUPFAM" id="SSF46785">
    <property type="entry name" value="Winged helix' DNA-binding domain"/>
    <property type="match status" value="1"/>
</dbReference>
<dbReference type="InterPro" id="IPR036388">
    <property type="entry name" value="WH-like_DNA-bd_sf"/>
</dbReference>
<dbReference type="GO" id="GO:0045892">
    <property type="term" value="P:negative regulation of DNA-templated transcription"/>
    <property type="evidence" value="ECO:0007669"/>
    <property type="project" value="UniProtKB-UniRule"/>
</dbReference>
<dbReference type="InterPro" id="IPR002571">
    <property type="entry name" value="HrcA"/>
</dbReference>
<evidence type="ECO:0000256" key="1">
    <source>
        <dbReference type="ARBA" id="ARBA00022491"/>
    </source>
</evidence>
<keyword evidence="3 5" id="KW-0346">Stress response</keyword>
<keyword evidence="2 5" id="KW-0805">Transcription regulation</keyword>
<keyword evidence="4 5" id="KW-0804">Transcription</keyword>
<proteinExistence type="inferred from homology"/>
<gene>
    <name evidence="5" type="primary">hrcA</name>
    <name evidence="7" type="ORF">A2264_00060</name>
</gene>
<dbReference type="Gene3D" id="1.10.10.10">
    <property type="entry name" value="Winged helix-like DNA-binding domain superfamily/Winged helix DNA-binding domain"/>
    <property type="match status" value="1"/>
</dbReference>
<evidence type="ECO:0000256" key="4">
    <source>
        <dbReference type="ARBA" id="ARBA00023163"/>
    </source>
</evidence>
<comment type="function">
    <text evidence="5">Negative regulator of class I heat shock genes (grpE-dnaK-dnaJ and groELS operons). Prevents heat-shock induction of these operons.</text>
</comment>
<dbReference type="PANTHER" id="PTHR34824:SF1">
    <property type="entry name" value="HEAT-INDUCIBLE TRANSCRIPTION REPRESSOR HRCA"/>
    <property type="match status" value="1"/>
</dbReference>
<dbReference type="AlphaFoldDB" id="A0A1F4W105"/>
<evidence type="ECO:0000313" key="8">
    <source>
        <dbReference type="Proteomes" id="UP000176614"/>
    </source>
</evidence>
<dbReference type="SUPFAM" id="SSF55781">
    <property type="entry name" value="GAF domain-like"/>
    <property type="match status" value="1"/>
</dbReference>
<name>A0A1F4W105_UNCKA</name>
<dbReference type="EMBL" id="MEVT01000008">
    <property type="protein sequence ID" value="OGC63081.1"/>
    <property type="molecule type" value="Genomic_DNA"/>
</dbReference>
<dbReference type="HAMAP" id="MF_00081">
    <property type="entry name" value="HrcA"/>
    <property type="match status" value="1"/>
</dbReference>
<comment type="similarity">
    <text evidence="5">Belongs to the HrcA family.</text>
</comment>
<evidence type="ECO:0000256" key="2">
    <source>
        <dbReference type="ARBA" id="ARBA00023015"/>
    </source>
</evidence>
<dbReference type="GO" id="GO:0003677">
    <property type="term" value="F:DNA binding"/>
    <property type="evidence" value="ECO:0007669"/>
    <property type="project" value="InterPro"/>
</dbReference>
<evidence type="ECO:0000256" key="5">
    <source>
        <dbReference type="HAMAP-Rule" id="MF_00081"/>
    </source>
</evidence>
<feature type="domain" description="Heat-inducible transcription repressor HrcA C-terminal" evidence="6">
    <location>
        <begin position="131"/>
        <end position="223"/>
    </location>
</feature>
<dbReference type="Proteomes" id="UP000176614">
    <property type="component" value="Unassembled WGS sequence"/>
</dbReference>
<sequence>MLTERQIKLIEAIINEYINTSEPVGSVELVDRYNLKFSAATVRNEMARLIEMGFLQMLHASSGRVPTKSAYRFYLTDLMDEEEIPVLQEVAMKQRLWPSRYQFERLLKDAAIALSEMTNYLVIASTSDGYITNAGASNVLENREFWDIDAAKAALQLLDDRELFENILSSVPQTTEVKCLIEDEIGIEKLANCAIVYADYKTPNKSGNIAVLGPSRMRYHQVVPDVRYTKSVIEELGGAW</sequence>
<comment type="caution">
    <text evidence="7">The sequence shown here is derived from an EMBL/GenBank/DDBJ whole genome shotgun (WGS) entry which is preliminary data.</text>
</comment>
<dbReference type="InterPro" id="IPR021153">
    <property type="entry name" value="HrcA_C"/>
</dbReference>
<reference evidence="7 8" key="1">
    <citation type="journal article" date="2016" name="Nat. Commun.">
        <title>Thousands of microbial genomes shed light on interconnected biogeochemical processes in an aquifer system.</title>
        <authorList>
            <person name="Anantharaman K."/>
            <person name="Brown C.T."/>
            <person name="Hug L.A."/>
            <person name="Sharon I."/>
            <person name="Castelle C.J."/>
            <person name="Probst A.J."/>
            <person name="Thomas B.C."/>
            <person name="Singh A."/>
            <person name="Wilkins M.J."/>
            <person name="Karaoz U."/>
            <person name="Brodie E.L."/>
            <person name="Williams K.H."/>
            <person name="Hubbard S.S."/>
            <person name="Banfield J.F."/>
        </authorList>
    </citation>
    <scope>NUCLEOTIDE SEQUENCE [LARGE SCALE GENOMIC DNA]</scope>
</reference>
<dbReference type="InterPro" id="IPR036390">
    <property type="entry name" value="WH_DNA-bd_sf"/>
</dbReference>
<evidence type="ECO:0000259" key="6">
    <source>
        <dbReference type="Pfam" id="PF01628"/>
    </source>
</evidence>